<sequence>MVHKVIEANDSGSVRQTTYMESRLVNAEVIFAIDFEICFLRRLKVKSSDIVWSQKKSPKNLDDLHFSGHRFVLHLTGLFQKFDFPGQLTFQSSTTYNSVIHPTTYIKMPLEFIIAYERSKDKKKATESRHAIHKTDHKQNYYKLFLYKDKLGLHLIWKKTLSEDFQKV</sequence>
<gene>
    <name evidence="1" type="primary">A08g503090.1_BraROA</name>
    <name evidence="1" type="ORF">IGI04_030035</name>
</gene>
<organism evidence="1 2">
    <name type="scientific">Brassica rapa subsp. trilocularis</name>
    <dbReference type="NCBI Taxonomy" id="1813537"/>
    <lineage>
        <taxon>Eukaryota</taxon>
        <taxon>Viridiplantae</taxon>
        <taxon>Streptophyta</taxon>
        <taxon>Embryophyta</taxon>
        <taxon>Tracheophyta</taxon>
        <taxon>Spermatophyta</taxon>
        <taxon>Magnoliopsida</taxon>
        <taxon>eudicotyledons</taxon>
        <taxon>Gunneridae</taxon>
        <taxon>Pentapetalae</taxon>
        <taxon>rosids</taxon>
        <taxon>malvids</taxon>
        <taxon>Brassicales</taxon>
        <taxon>Brassicaceae</taxon>
        <taxon>Brassiceae</taxon>
        <taxon>Brassica</taxon>
    </lineage>
</organism>
<comment type="caution">
    <text evidence="1">The sequence shown here is derived from an EMBL/GenBank/DDBJ whole genome shotgun (WGS) entry which is preliminary data.</text>
</comment>
<dbReference type="Proteomes" id="UP000823674">
    <property type="component" value="Chromosome A08"/>
</dbReference>
<keyword evidence="2" id="KW-1185">Reference proteome</keyword>
<proteinExistence type="predicted"/>
<evidence type="ECO:0000313" key="2">
    <source>
        <dbReference type="Proteomes" id="UP000823674"/>
    </source>
</evidence>
<evidence type="ECO:0000313" key="1">
    <source>
        <dbReference type="EMBL" id="KAG5388494.1"/>
    </source>
</evidence>
<dbReference type="EMBL" id="JADBGQ010000007">
    <property type="protein sequence ID" value="KAG5388494.1"/>
    <property type="molecule type" value="Genomic_DNA"/>
</dbReference>
<accession>A0ABQ7LPM6</accession>
<reference evidence="1 2" key="1">
    <citation type="submission" date="2021-03" db="EMBL/GenBank/DDBJ databases">
        <authorList>
            <person name="King G.J."/>
            <person name="Bancroft I."/>
            <person name="Baten A."/>
            <person name="Bloomfield J."/>
            <person name="Borpatragohain P."/>
            <person name="He Z."/>
            <person name="Irish N."/>
            <person name="Irwin J."/>
            <person name="Liu K."/>
            <person name="Mauleon R.P."/>
            <person name="Moore J."/>
            <person name="Morris R."/>
            <person name="Ostergaard L."/>
            <person name="Wang B."/>
            <person name="Wells R."/>
        </authorList>
    </citation>
    <scope>NUCLEOTIDE SEQUENCE [LARGE SCALE GENOMIC DNA]</scope>
    <source>
        <strain evidence="1">R-o-18</strain>
        <tissue evidence="1">Leaf</tissue>
    </source>
</reference>
<protein>
    <submittedName>
        <fullName evidence="1">Uncharacterized protein</fullName>
    </submittedName>
</protein>
<name>A0ABQ7LPM6_BRACM</name>